<dbReference type="InterPro" id="IPR003776">
    <property type="entry name" value="YcaO-like_dom"/>
</dbReference>
<dbReference type="Gene3D" id="3.30.160.660">
    <property type="match status" value="1"/>
</dbReference>
<protein>
    <submittedName>
        <fullName evidence="2">YcaO-like family protein</fullName>
    </submittedName>
</protein>
<dbReference type="Proteomes" id="UP001589568">
    <property type="component" value="Unassembled WGS sequence"/>
</dbReference>
<evidence type="ECO:0000259" key="1">
    <source>
        <dbReference type="PROSITE" id="PS51664"/>
    </source>
</evidence>
<dbReference type="Gene3D" id="3.30.1330.230">
    <property type="match status" value="1"/>
</dbReference>
<dbReference type="PROSITE" id="PS51664">
    <property type="entry name" value="YCAO"/>
    <property type="match status" value="1"/>
</dbReference>
<dbReference type="Gene3D" id="3.30.40.250">
    <property type="match status" value="1"/>
</dbReference>
<reference evidence="2 3" key="1">
    <citation type="submission" date="2024-09" db="EMBL/GenBank/DDBJ databases">
        <authorList>
            <person name="Sun Q."/>
            <person name="Mori K."/>
        </authorList>
    </citation>
    <scope>NUCLEOTIDE SEQUENCE [LARGE SCALE GENOMIC DNA]</scope>
    <source>
        <strain evidence="2 3">JCM 3324</strain>
    </source>
</reference>
<dbReference type="RefSeq" id="WP_379484393.1">
    <property type="nucleotide sequence ID" value="NZ_JBHMCF010000038.1"/>
</dbReference>
<proteinExistence type="predicted"/>
<feature type="domain" description="YcaO" evidence="1">
    <location>
        <begin position="77"/>
        <end position="448"/>
    </location>
</feature>
<dbReference type="PANTHER" id="PTHR37809:SF1">
    <property type="entry name" value="RIBOSOMAL PROTEIN S12 METHYLTHIOTRANSFERASE ACCESSORY FACTOR YCAO"/>
    <property type="match status" value="1"/>
</dbReference>
<dbReference type="InterPro" id="IPR027624">
    <property type="entry name" value="TOMM_cyclo_SagD"/>
</dbReference>
<dbReference type="NCBIfam" id="TIGR03604">
    <property type="entry name" value="TOMM_cyclo_SagD"/>
    <property type="match status" value="1"/>
</dbReference>
<evidence type="ECO:0000313" key="3">
    <source>
        <dbReference type="Proteomes" id="UP001589568"/>
    </source>
</evidence>
<comment type="caution">
    <text evidence="2">The sequence shown here is derived from an EMBL/GenBank/DDBJ whole genome shotgun (WGS) entry which is preliminary data.</text>
</comment>
<sequence length="448" mass="48703">MTETLGGPPRPRPPVADALEAMVSPLGGLVGSTSRLLTPETGALLPVHAAALGDTTQVLPAVADAMRGRPTNGTIDGAAASVDEREARWLAVAEALERYSSSVYSEDQFVWATAAELGDEALDLDTVPSISDAEAAHPACPLVKPDKLAPMRWVRGLSLMTSKPAWIPVPYVYLHLRHASEGERLTAPISTGCAAHTDVHTALAKALCEVIERDAIVLTWLQRLPLPRLDLDRVSDELALLARIAREEQVVTHLFDATTDLGVPTVYLVEVAPHHPATRTRVTCATDLDPYAAAEKVFREAASCRIGLRSRVPERTDPMTFRDPFDGGTYMAAPERAHAFDFLLDSPHRRSLSDLPAPEVAEGRPALRWILQRLRDHGMEAFAVDLTCDEARDIGMSVVRVIVPRLMPLSFVGAAQYRGTPRLYEAPVAMGYPAHAEADLNPWPQPFV</sequence>
<dbReference type="EMBL" id="JBHMCF010000038">
    <property type="protein sequence ID" value="MFB9474264.1"/>
    <property type="molecule type" value="Genomic_DNA"/>
</dbReference>
<keyword evidence="3" id="KW-1185">Reference proteome</keyword>
<gene>
    <name evidence="2" type="ORF">ACFFR3_32635</name>
</gene>
<dbReference type="Pfam" id="PF02624">
    <property type="entry name" value="YcaO"/>
    <property type="match status" value="1"/>
</dbReference>
<accession>A0ABV5NX46</accession>
<evidence type="ECO:0000313" key="2">
    <source>
        <dbReference type="EMBL" id="MFB9474264.1"/>
    </source>
</evidence>
<dbReference type="PANTHER" id="PTHR37809">
    <property type="entry name" value="RIBOSOMAL PROTEIN S12 METHYLTHIOTRANSFERASE ACCESSORY FACTOR YCAO"/>
    <property type="match status" value="1"/>
</dbReference>
<organism evidence="2 3">
    <name type="scientific">Nonomuraea salmonea</name>
    <dbReference type="NCBI Taxonomy" id="46181"/>
    <lineage>
        <taxon>Bacteria</taxon>
        <taxon>Bacillati</taxon>
        <taxon>Actinomycetota</taxon>
        <taxon>Actinomycetes</taxon>
        <taxon>Streptosporangiales</taxon>
        <taxon>Streptosporangiaceae</taxon>
        <taxon>Nonomuraea</taxon>
    </lineage>
</organism>
<name>A0ABV5NX46_9ACTN</name>